<dbReference type="RefSeq" id="WP_192139538.1">
    <property type="nucleotide sequence ID" value="NZ_JACYXZ010000001.1"/>
</dbReference>
<dbReference type="InterPro" id="IPR004378">
    <property type="entry name" value="F420H2_quin_Rdtase"/>
</dbReference>
<comment type="caution">
    <text evidence="3">The sequence shown here is derived from an EMBL/GenBank/DDBJ whole genome shotgun (WGS) entry which is preliminary data.</text>
</comment>
<dbReference type="PANTHER" id="PTHR39428">
    <property type="entry name" value="F420H(2)-DEPENDENT QUINONE REDUCTASE RV1261C"/>
    <property type="match status" value="1"/>
</dbReference>
<dbReference type="PANTHER" id="PTHR39428:SF3">
    <property type="entry name" value="DEAZAFLAVIN-DEPENDENT NITROREDUCTASE"/>
    <property type="match status" value="1"/>
</dbReference>
<reference evidence="3" key="1">
    <citation type="submission" date="2020-09" db="EMBL/GenBank/DDBJ databases">
        <title>Nocardioides sp. strain MJB4 16S ribosomal RNA gene Genome sequencing and assembly.</title>
        <authorList>
            <person name="Kim I."/>
        </authorList>
    </citation>
    <scope>NUCLEOTIDE SEQUENCE</scope>
    <source>
        <strain evidence="3">MJB4</strain>
    </source>
</reference>
<evidence type="ECO:0000256" key="2">
    <source>
        <dbReference type="ARBA" id="ARBA00049106"/>
    </source>
</evidence>
<dbReference type="Proteomes" id="UP000616839">
    <property type="component" value="Unassembled WGS sequence"/>
</dbReference>
<dbReference type="GO" id="GO:0016491">
    <property type="term" value="F:oxidoreductase activity"/>
    <property type="evidence" value="ECO:0007669"/>
    <property type="project" value="InterPro"/>
</dbReference>
<gene>
    <name evidence="3" type="ORF">IE331_00715</name>
</gene>
<evidence type="ECO:0000313" key="4">
    <source>
        <dbReference type="Proteomes" id="UP000616839"/>
    </source>
</evidence>
<proteinExistence type="inferred from homology"/>
<accession>A0A927K3L4</accession>
<protein>
    <submittedName>
        <fullName evidence="3">Nitroreductase family deazaflavin-dependent oxidoreductase</fullName>
    </submittedName>
</protein>
<dbReference type="GO" id="GO:0005886">
    <property type="term" value="C:plasma membrane"/>
    <property type="evidence" value="ECO:0007669"/>
    <property type="project" value="TreeGrafter"/>
</dbReference>
<dbReference type="Pfam" id="PF04075">
    <property type="entry name" value="F420H2_quin_red"/>
    <property type="match status" value="1"/>
</dbReference>
<organism evidence="3 4">
    <name type="scientific">Nocardioides donggukensis</name>
    <dbReference type="NCBI Taxonomy" id="2774019"/>
    <lineage>
        <taxon>Bacteria</taxon>
        <taxon>Bacillati</taxon>
        <taxon>Actinomycetota</taxon>
        <taxon>Actinomycetes</taxon>
        <taxon>Propionibacteriales</taxon>
        <taxon>Nocardioidaceae</taxon>
        <taxon>Nocardioides</taxon>
    </lineage>
</organism>
<dbReference type="EMBL" id="JACYXZ010000001">
    <property type="protein sequence ID" value="MBD8868133.1"/>
    <property type="molecule type" value="Genomic_DNA"/>
</dbReference>
<dbReference type="NCBIfam" id="TIGR00026">
    <property type="entry name" value="hi_GC_TIGR00026"/>
    <property type="match status" value="1"/>
</dbReference>
<dbReference type="Gene3D" id="2.30.110.10">
    <property type="entry name" value="Electron Transport, Fmn-binding Protein, Chain A"/>
    <property type="match status" value="1"/>
</dbReference>
<sequence length="144" mass="16373">MALQGTYEPSPSEWVREQVETYERTGGAEGNTMRGVPIVVITSVGAKSGKLRKNPVMRVEHDGAYLAVASKGGAPEHPEWYHNFVAHPKVQLQDGPEPHEYVARRVEGEERATWWERAVAVWPDYDEYQQKTDREVPLFVLERA</sequence>
<dbReference type="GO" id="GO:0070967">
    <property type="term" value="F:coenzyme F420 binding"/>
    <property type="evidence" value="ECO:0007669"/>
    <property type="project" value="TreeGrafter"/>
</dbReference>
<keyword evidence="4" id="KW-1185">Reference proteome</keyword>
<comment type="catalytic activity">
    <reaction evidence="2">
        <text>oxidized coenzyme F420-(gamma-L-Glu)(n) + a quinol + H(+) = reduced coenzyme F420-(gamma-L-Glu)(n) + a quinone</text>
        <dbReference type="Rhea" id="RHEA:39663"/>
        <dbReference type="Rhea" id="RHEA-COMP:12939"/>
        <dbReference type="Rhea" id="RHEA-COMP:14378"/>
        <dbReference type="ChEBI" id="CHEBI:15378"/>
        <dbReference type="ChEBI" id="CHEBI:24646"/>
        <dbReference type="ChEBI" id="CHEBI:132124"/>
        <dbReference type="ChEBI" id="CHEBI:133980"/>
        <dbReference type="ChEBI" id="CHEBI:139511"/>
    </reaction>
</comment>
<comment type="similarity">
    <text evidence="1">Belongs to the F420H(2)-dependent quinone reductase family.</text>
</comment>
<evidence type="ECO:0000256" key="1">
    <source>
        <dbReference type="ARBA" id="ARBA00008710"/>
    </source>
</evidence>
<name>A0A927K3L4_9ACTN</name>
<evidence type="ECO:0000313" key="3">
    <source>
        <dbReference type="EMBL" id="MBD8868133.1"/>
    </source>
</evidence>
<dbReference type="InterPro" id="IPR012349">
    <property type="entry name" value="Split_barrel_FMN-bd"/>
</dbReference>
<dbReference type="AlphaFoldDB" id="A0A927K3L4"/>